<reference evidence="3 4" key="1">
    <citation type="submission" date="2018-05" db="EMBL/GenBank/DDBJ databases">
        <title>Flavobacterium sp. MEBiC07310.</title>
        <authorList>
            <person name="Baek K."/>
        </authorList>
    </citation>
    <scope>NUCLEOTIDE SEQUENCE [LARGE SCALE GENOMIC DNA]</scope>
    <source>
        <strain evidence="3 4">MEBiC07310</strain>
    </source>
</reference>
<comment type="similarity">
    <text evidence="1">Belongs to the universal stress protein A family.</text>
</comment>
<evidence type="ECO:0000256" key="1">
    <source>
        <dbReference type="ARBA" id="ARBA00008791"/>
    </source>
</evidence>
<dbReference type="InterPro" id="IPR006016">
    <property type="entry name" value="UspA"/>
</dbReference>
<evidence type="ECO:0000313" key="3">
    <source>
        <dbReference type="EMBL" id="AWM14786.1"/>
    </source>
</evidence>
<protein>
    <submittedName>
        <fullName evidence="3">Universal stress protein</fullName>
    </submittedName>
</protein>
<sequence length="269" mass="30407">MTIIATTDFSEIAQNAVQYAANLAKAANMNLVLFHAFNPPIHASNAQLSAETFQKLFDINSERLKELAKELKKEHHIETQSEITYSFVEEHLVTCIEKYNAGLLVFGMAEKSLEQELMGNTTTSAIRNINIPIISVPLETKFTPLNRVLFACDTPDEIPSHATSLIKSLIAAQNTEIEVFSVDTTVEKIKKDNPKTKEDDEKEINYYYKNIQSKEVIDEIKKEIKDFNADLLIMMPKKYGFWDSMVHRSKTRVMASGLSIPLLSIPASY</sequence>
<dbReference type="PANTHER" id="PTHR46268">
    <property type="entry name" value="STRESS RESPONSE PROTEIN NHAX"/>
    <property type="match status" value="1"/>
</dbReference>
<dbReference type="OrthoDB" id="9788959at2"/>
<dbReference type="Proteomes" id="UP000245429">
    <property type="component" value="Chromosome"/>
</dbReference>
<organism evidence="3 4">
    <name type="scientific">Flavobacterium sediminis</name>
    <dbReference type="NCBI Taxonomy" id="2201181"/>
    <lineage>
        <taxon>Bacteria</taxon>
        <taxon>Pseudomonadati</taxon>
        <taxon>Bacteroidota</taxon>
        <taxon>Flavobacteriia</taxon>
        <taxon>Flavobacteriales</taxon>
        <taxon>Flavobacteriaceae</taxon>
        <taxon>Flavobacterium</taxon>
    </lineage>
</organism>
<keyword evidence="4" id="KW-1185">Reference proteome</keyword>
<name>A0A2U8QXZ8_9FLAO</name>
<feature type="domain" description="UspA" evidence="2">
    <location>
        <begin position="2"/>
        <end position="136"/>
    </location>
</feature>
<dbReference type="Gene3D" id="3.40.50.12370">
    <property type="match status" value="1"/>
</dbReference>
<dbReference type="AlphaFoldDB" id="A0A2U8QXZ8"/>
<dbReference type="Pfam" id="PF00582">
    <property type="entry name" value="Usp"/>
    <property type="match status" value="1"/>
</dbReference>
<proteinExistence type="inferred from homology"/>
<accession>A0A2U8QXZ8</accession>
<dbReference type="SUPFAM" id="SSF52402">
    <property type="entry name" value="Adenine nucleotide alpha hydrolases-like"/>
    <property type="match status" value="2"/>
</dbReference>
<dbReference type="PANTHER" id="PTHR46268:SF6">
    <property type="entry name" value="UNIVERSAL STRESS PROTEIN UP12"/>
    <property type="match status" value="1"/>
</dbReference>
<evidence type="ECO:0000259" key="2">
    <source>
        <dbReference type="Pfam" id="PF00582"/>
    </source>
</evidence>
<dbReference type="EMBL" id="CP029463">
    <property type="protein sequence ID" value="AWM14786.1"/>
    <property type="molecule type" value="Genomic_DNA"/>
</dbReference>
<evidence type="ECO:0000313" key="4">
    <source>
        <dbReference type="Proteomes" id="UP000245429"/>
    </source>
</evidence>
<gene>
    <name evidence="3" type="ORF">DI487_13605</name>
</gene>
<dbReference type="CDD" id="cd00293">
    <property type="entry name" value="USP-like"/>
    <property type="match status" value="1"/>
</dbReference>
<dbReference type="KEGG" id="fse:DI487_13605"/>